<sequence>MYSVMMQPFFSVARANVETWLRVASTFASGMRQIGELNEKTMQSALADIRTPWGANAAESPLPALVVGLPCMAFSYVNDALSIASATATDLACAVGSDASQADANTPKLVLEDDPEASTSGETAIVDASGAVVAHVRR</sequence>
<keyword evidence="2" id="KW-1185">Reference proteome</keyword>
<organism evidence="1 2">
    <name type="scientific">Caballeronia catudaia</name>
    <dbReference type="NCBI Taxonomy" id="1777136"/>
    <lineage>
        <taxon>Bacteria</taxon>
        <taxon>Pseudomonadati</taxon>
        <taxon>Pseudomonadota</taxon>
        <taxon>Betaproteobacteria</taxon>
        <taxon>Burkholderiales</taxon>
        <taxon>Burkholderiaceae</taxon>
        <taxon>Caballeronia</taxon>
    </lineage>
</organism>
<proteinExistence type="predicted"/>
<dbReference type="RefSeq" id="WP_061124086.1">
    <property type="nucleotide sequence ID" value="NZ_FCOF02000008.1"/>
</dbReference>
<dbReference type="AlphaFoldDB" id="A0A158AGQ3"/>
<protein>
    <submittedName>
        <fullName evidence="1">Uncharacterized protein</fullName>
    </submittedName>
</protein>
<evidence type="ECO:0000313" key="1">
    <source>
        <dbReference type="EMBL" id="SAK56899.1"/>
    </source>
</evidence>
<evidence type="ECO:0000313" key="2">
    <source>
        <dbReference type="Proteomes" id="UP000054870"/>
    </source>
</evidence>
<gene>
    <name evidence="1" type="ORF">AWB75_02150</name>
</gene>
<dbReference type="Proteomes" id="UP000054870">
    <property type="component" value="Unassembled WGS sequence"/>
</dbReference>
<name>A0A158AGQ3_9BURK</name>
<dbReference type="OrthoDB" id="9132375at2"/>
<reference evidence="1" key="1">
    <citation type="submission" date="2016-01" db="EMBL/GenBank/DDBJ databases">
        <authorList>
            <person name="Peeters C."/>
        </authorList>
    </citation>
    <scope>NUCLEOTIDE SEQUENCE [LARGE SCALE GENOMIC DNA]</scope>
    <source>
        <strain evidence="1">LMG 29318</strain>
    </source>
</reference>
<comment type="caution">
    <text evidence="1">The sequence shown here is derived from an EMBL/GenBank/DDBJ whole genome shotgun (WGS) entry which is preliminary data.</text>
</comment>
<accession>A0A158AGQ3</accession>
<dbReference type="EMBL" id="FCOF02000008">
    <property type="protein sequence ID" value="SAK56899.1"/>
    <property type="molecule type" value="Genomic_DNA"/>
</dbReference>